<dbReference type="OrthoDB" id="6756628at2"/>
<dbReference type="Proteomes" id="UP000464013">
    <property type="component" value="Chromosome"/>
</dbReference>
<protein>
    <recommendedName>
        <fullName evidence="3">Alginate export domain-containing protein</fullName>
    </recommendedName>
</protein>
<organism evidence="1 2">
    <name type="scientific">Billgrantia tianxiuensis</name>
    <dbReference type="NCBI Taxonomy" id="2497861"/>
    <lineage>
        <taxon>Bacteria</taxon>
        <taxon>Pseudomonadati</taxon>
        <taxon>Pseudomonadota</taxon>
        <taxon>Gammaproteobacteria</taxon>
        <taxon>Oceanospirillales</taxon>
        <taxon>Halomonadaceae</taxon>
        <taxon>Billgrantia</taxon>
    </lineage>
</organism>
<dbReference type="EMBL" id="CP035042">
    <property type="protein sequence ID" value="QHC51985.1"/>
    <property type="molecule type" value="Genomic_DNA"/>
</dbReference>
<dbReference type="AlphaFoldDB" id="A0A6I6SV97"/>
<accession>A0A6I6SV97</accession>
<evidence type="ECO:0008006" key="3">
    <source>
        <dbReference type="Google" id="ProtNLM"/>
    </source>
</evidence>
<dbReference type="KEGG" id="htx:EKK97_00345"/>
<sequence length="421" mass="45954">MLLAATLPAQGYEMADLGHSTVDIDIQALLGAFHSDRGYATGAAETRRYRWQEGVLTLGAELNPKESGLYGRVSTVGTATWGDGDAAGFTSGNERELELEDAFLGYRNESLGDPGSPWRLDVSAGRQPITLGDGFLVAGDATSLGDALGEELDRGGAYYLAGRQAFDRTAVVALGREGWQGQVAWFESDNPAQASTEMAALTLSHDHGSGLVEATYLRGLGVDEAEADEFLAQRDGMDVYSLRFEQSLLDEAFSLRGELAHQRKDSRENAWYLEPAWTFSGLPGQPTLSLRYSRFSEAWDPLFFGATRGYGTWFQGEVAANYAGPFNSNAEVWRLGLEGSINESLNLGLLAYDFSSRDRVDQPDMGGREVNLYVEWLPTEWLYVSPLLGWYAPDRSAAQGGTQLGDDDTSFYAQLLVGVFF</sequence>
<name>A0A6I6SV97_9GAMM</name>
<evidence type="ECO:0000313" key="1">
    <source>
        <dbReference type="EMBL" id="QHC51985.1"/>
    </source>
</evidence>
<proteinExistence type="predicted"/>
<evidence type="ECO:0000313" key="2">
    <source>
        <dbReference type="Proteomes" id="UP000464013"/>
    </source>
</evidence>
<gene>
    <name evidence="1" type="ORF">EKK97_00345</name>
</gene>
<reference evidence="1 2" key="1">
    <citation type="submission" date="2019-01" db="EMBL/GenBank/DDBJ databases">
        <title>Complete genome of a denitifying bacterium Halomons sp. BC-M4-5.</title>
        <authorList>
            <person name="Wang L."/>
            <person name="Shao Z."/>
        </authorList>
    </citation>
    <scope>NUCLEOTIDE SEQUENCE [LARGE SCALE GENOMIC DNA]</scope>
    <source>
        <strain evidence="1 2">BC-M4-5</strain>
    </source>
</reference>
<keyword evidence="2" id="KW-1185">Reference proteome</keyword>